<comment type="catalytic activity">
    <reaction evidence="7">
        <text>L-cysteine + O2 = 3-sulfino-L-alanine + H(+)</text>
        <dbReference type="Rhea" id="RHEA:20441"/>
        <dbReference type="ChEBI" id="CHEBI:15378"/>
        <dbReference type="ChEBI" id="CHEBI:15379"/>
        <dbReference type="ChEBI" id="CHEBI:35235"/>
        <dbReference type="ChEBI" id="CHEBI:61085"/>
        <dbReference type="EC" id="1.13.11.20"/>
    </reaction>
    <physiologicalReaction direction="left-to-right" evidence="7">
        <dbReference type="Rhea" id="RHEA:20442"/>
    </physiologicalReaction>
</comment>
<accession>A0A7I8IKS8</accession>
<feature type="region of interest" description="Disordered" evidence="8">
    <location>
        <begin position="32"/>
        <end position="54"/>
    </location>
</feature>
<dbReference type="GO" id="GO:0017172">
    <property type="term" value="F:cysteine dioxygenase activity"/>
    <property type="evidence" value="ECO:0007669"/>
    <property type="project" value="UniProtKB-EC"/>
</dbReference>
<evidence type="ECO:0000256" key="1">
    <source>
        <dbReference type="ARBA" id="ARBA00001954"/>
    </source>
</evidence>
<dbReference type="AlphaFoldDB" id="A0A7I8IKS8"/>
<keyword evidence="4" id="KW-0479">Metal-binding</keyword>
<proteinExistence type="inferred from homology"/>
<dbReference type="GO" id="GO:0070483">
    <property type="term" value="P:detection of hypoxia"/>
    <property type="evidence" value="ECO:0007669"/>
    <property type="project" value="UniProtKB-ARBA"/>
</dbReference>
<dbReference type="InterPro" id="IPR011051">
    <property type="entry name" value="RmlC_Cupin_sf"/>
</dbReference>
<organism evidence="9">
    <name type="scientific">Spirodela intermedia</name>
    <name type="common">Intermediate duckweed</name>
    <dbReference type="NCBI Taxonomy" id="51605"/>
    <lineage>
        <taxon>Eukaryota</taxon>
        <taxon>Viridiplantae</taxon>
        <taxon>Streptophyta</taxon>
        <taxon>Embryophyta</taxon>
        <taxon>Tracheophyta</taxon>
        <taxon>Spermatophyta</taxon>
        <taxon>Magnoliopsida</taxon>
        <taxon>Liliopsida</taxon>
        <taxon>Araceae</taxon>
        <taxon>Lemnoideae</taxon>
        <taxon>Spirodela</taxon>
    </lineage>
</organism>
<protein>
    <recommendedName>
        <fullName evidence="3">cysteine dioxygenase</fullName>
        <ecNumber evidence="3">1.13.11.20</ecNumber>
    </recommendedName>
</protein>
<dbReference type="InterPro" id="IPR014710">
    <property type="entry name" value="RmlC-like_jellyroll"/>
</dbReference>
<gene>
    <name evidence="9" type="ORF">SI7747_04004939</name>
</gene>
<keyword evidence="6" id="KW-0408">Iron</keyword>
<evidence type="ECO:0000313" key="10">
    <source>
        <dbReference type="Proteomes" id="UP001189122"/>
    </source>
</evidence>
<evidence type="ECO:0000256" key="4">
    <source>
        <dbReference type="ARBA" id="ARBA00022723"/>
    </source>
</evidence>
<evidence type="ECO:0000256" key="6">
    <source>
        <dbReference type="ARBA" id="ARBA00023004"/>
    </source>
</evidence>
<evidence type="ECO:0000256" key="2">
    <source>
        <dbReference type="ARBA" id="ARBA00006622"/>
    </source>
</evidence>
<evidence type="ECO:0000256" key="8">
    <source>
        <dbReference type="SAM" id="MobiDB-lite"/>
    </source>
</evidence>
<sequence>MKFDGISPATAAGGRRRSRLCRDAIRDVERVIRKKGGGGGGGGGGRRSCQRRPRRRVEASSAAIQSLFLACKSVFKGPAPSPLPPTLASISDKMRSEDVDLSADIPFFKAKTAGEGAPGVTYTTIYQCRNFSICIFFLRPAAVIPLHDHPDMTVFSKLLLGSMHVRSYDFVDPADPAAAAAAAAPPSPQKRRLARLKVDADLSAPCGASVLFPAAGGNIHAFTAVTPAPSWTSWGRHIPRRTTGTSPTTETFPFPVSRGGAGEEGVYRWLEETGVPEEAAMTLVEYLGPPILDV</sequence>
<dbReference type="EMBL" id="LR743591">
    <property type="protein sequence ID" value="CAA2618772.1"/>
    <property type="molecule type" value="Genomic_DNA"/>
</dbReference>
<reference evidence="9 10" key="1">
    <citation type="submission" date="2019-12" db="EMBL/GenBank/DDBJ databases">
        <authorList>
            <person name="Scholz U."/>
            <person name="Mascher M."/>
            <person name="Fiebig A."/>
        </authorList>
    </citation>
    <scope>NUCLEOTIDE SEQUENCE</scope>
</reference>
<evidence type="ECO:0000256" key="7">
    <source>
        <dbReference type="ARBA" id="ARBA00024284"/>
    </source>
</evidence>
<dbReference type="InterPro" id="IPR012864">
    <property type="entry name" value="PCO/ADO"/>
</dbReference>
<keyword evidence="5" id="KW-0560">Oxidoreductase</keyword>
<dbReference type="PANTHER" id="PTHR22966:SF63">
    <property type="entry name" value="CYSTEINE DIOXYGENASE"/>
    <property type="match status" value="1"/>
</dbReference>
<keyword evidence="10" id="KW-1185">Reference proteome</keyword>
<name>A0A7I8IKS8_SPIIN</name>
<dbReference type="EMBL" id="CACRZD030000004">
    <property type="protein sequence ID" value="CAA6658494.1"/>
    <property type="molecule type" value="Genomic_DNA"/>
</dbReference>
<dbReference type="PANTHER" id="PTHR22966">
    <property type="entry name" value="2-AMINOETHANETHIOL DIOXYGENASE"/>
    <property type="match status" value="1"/>
</dbReference>
<comment type="similarity">
    <text evidence="2">Belongs to the cysteine dioxygenase family.</text>
</comment>
<dbReference type="Proteomes" id="UP001189122">
    <property type="component" value="Unassembled WGS sequence"/>
</dbReference>
<dbReference type="SUPFAM" id="SSF51182">
    <property type="entry name" value="RmlC-like cupins"/>
    <property type="match status" value="1"/>
</dbReference>
<feature type="compositionally biased region" description="Gly residues" evidence="8">
    <location>
        <begin position="37"/>
        <end position="46"/>
    </location>
</feature>
<dbReference type="EC" id="1.13.11.20" evidence="3"/>
<evidence type="ECO:0000313" key="9">
    <source>
        <dbReference type="EMBL" id="CAA2618772.1"/>
    </source>
</evidence>
<dbReference type="Pfam" id="PF07847">
    <property type="entry name" value="PCO_ADO"/>
    <property type="match status" value="1"/>
</dbReference>
<evidence type="ECO:0000256" key="5">
    <source>
        <dbReference type="ARBA" id="ARBA00023002"/>
    </source>
</evidence>
<evidence type="ECO:0000256" key="3">
    <source>
        <dbReference type="ARBA" id="ARBA00013133"/>
    </source>
</evidence>
<dbReference type="GO" id="GO:0046872">
    <property type="term" value="F:metal ion binding"/>
    <property type="evidence" value="ECO:0007669"/>
    <property type="project" value="UniProtKB-KW"/>
</dbReference>
<dbReference type="Gene3D" id="2.60.120.10">
    <property type="entry name" value="Jelly Rolls"/>
    <property type="match status" value="1"/>
</dbReference>
<dbReference type="CDD" id="cd20289">
    <property type="entry name" value="cupin_ADO"/>
    <property type="match status" value="1"/>
</dbReference>
<comment type="cofactor">
    <cofactor evidence="1">
        <name>Fe(2+)</name>
        <dbReference type="ChEBI" id="CHEBI:29033"/>
    </cofactor>
</comment>